<dbReference type="EMBL" id="KL142413">
    <property type="protein sequence ID" value="KDR67723.1"/>
    <property type="molecule type" value="Genomic_DNA"/>
</dbReference>
<name>A0A067SLR2_GALM3</name>
<evidence type="ECO:0000256" key="2">
    <source>
        <dbReference type="SAM" id="Phobius"/>
    </source>
</evidence>
<accession>A0A067SLR2</accession>
<evidence type="ECO:0000256" key="1">
    <source>
        <dbReference type="SAM" id="MobiDB-lite"/>
    </source>
</evidence>
<evidence type="ECO:0000313" key="4">
    <source>
        <dbReference type="Proteomes" id="UP000027222"/>
    </source>
</evidence>
<keyword evidence="2" id="KW-1133">Transmembrane helix</keyword>
<evidence type="ECO:0000313" key="3">
    <source>
        <dbReference type="EMBL" id="KDR67723.1"/>
    </source>
</evidence>
<feature type="region of interest" description="Disordered" evidence="1">
    <location>
        <begin position="19"/>
        <end position="72"/>
    </location>
</feature>
<protein>
    <submittedName>
        <fullName evidence="3">Uncharacterized protein</fullName>
    </submittedName>
</protein>
<dbReference type="HOGENOM" id="CLU_1578642_0_0_1"/>
<gene>
    <name evidence="3" type="ORF">GALMADRAFT_1075138</name>
</gene>
<sequence length="169" mass="19230">MGGLAGGSGSGAGRNALFTFKFSNLKPTPPRVANRGREEPLEQEREERPGPHPEQERENRCARTVRRDQAEQERREAQRRLWRLQEQIKLLSDVIRGYSLTTRSLRSLVLAALLLALFLELLGWFILVGLFATFLIYLLLIIRPTRLFLMSNVASKLSGCNNPVAIFHF</sequence>
<keyword evidence="4" id="KW-1185">Reference proteome</keyword>
<feature type="transmembrane region" description="Helical" evidence="2">
    <location>
        <begin position="108"/>
        <end position="141"/>
    </location>
</feature>
<proteinExistence type="predicted"/>
<feature type="compositionally biased region" description="Basic and acidic residues" evidence="1">
    <location>
        <begin position="35"/>
        <end position="72"/>
    </location>
</feature>
<organism evidence="3 4">
    <name type="scientific">Galerina marginata (strain CBS 339.88)</name>
    <dbReference type="NCBI Taxonomy" id="685588"/>
    <lineage>
        <taxon>Eukaryota</taxon>
        <taxon>Fungi</taxon>
        <taxon>Dikarya</taxon>
        <taxon>Basidiomycota</taxon>
        <taxon>Agaricomycotina</taxon>
        <taxon>Agaricomycetes</taxon>
        <taxon>Agaricomycetidae</taxon>
        <taxon>Agaricales</taxon>
        <taxon>Agaricineae</taxon>
        <taxon>Strophariaceae</taxon>
        <taxon>Galerina</taxon>
    </lineage>
</organism>
<keyword evidence="2" id="KW-0812">Transmembrane</keyword>
<keyword evidence="2" id="KW-0472">Membrane</keyword>
<reference evidence="4" key="1">
    <citation type="journal article" date="2014" name="Proc. Natl. Acad. Sci. U.S.A.">
        <title>Extensive sampling of basidiomycete genomes demonstrates inadequacy of the white-rot/brown-rot paradigm for wood decay fungi.</title>
        <authorList>
            <person name="Riley R."/>
            <person name="Salamov A.A."/>
            <person name="Brown D.W."/>
            <person name="Nagy L.G."/>
            <person name="Floudas D."/>
            <person name="Held B.W."/>
            <person name="Levasseur A."/>
            <person name="Lombard V."/>
            <person name="Morin E."/>
            <person name="Otillar R."/>
            <person name="Lindquist E.A."/>
            <person name="Sun H."/>
            <person name="LaButti K.M."/>
            <person name="Schmutz J."/>
            <person name="Jabbour D."/>
            <person name="Luo H."/>
            <person name="Baker S.E."/>
            <person name="Pisabarro A.G."/>
            <person name="Walton J.D."/>
            <person name="Blanchette R.A."/>
            <person name="Henrissat B."/>
            <person name="Martin F."/>
            <person name="Cullen D."/>
            <person name="Hibbett D.S."/>
            <person name="Grigoriev I.V."/>
        </authorList>
    </citation>
    <scope>NUCLEOTIDE SEQUENCE [LARGE SCALE GENOMIC DNA]</scope>
    <source>
        <strain evidence="4">CBS 339.88</strain>
    </source>
</reference>
<dbReference type="AlphaFoldDB" id="A0A067SLR2"/>
<dbReference type="Proteomes" id="UP000027222">
    <property type="component" value="Unassembled WGS sequence"/>
</dbReference>